<sequence>GHILFLESVVRPALARGLVESSAATRSNNTDGVALFIHGLLQPVCAKLKQSLPILVLQLLREHDEVKTFVELLPIAKVTLHQASIVPLKLKQTVAGLSKSVLNHPLLETQEAKNVTHGLLGQGSLVLPTAAFSAAYSVGSTLFRSLQRPKDSVVEVVRAVDDDAELDERESDTYTLDGSIFQNEWTWFQAGVQAMEEVLVTASSAAIRAQWAAVDRIVPDVSPEFTGGVALFRHHLVFAHASLNPSSFEVYWKALSKELDGHVLAIVLQLKAMSKNGRLQFTHDVDAVTLVLRPYTNRPDAYVRRLVEASAVLHMPTAKAKVLGDALATQHKLDMASIQIQTMLEASQLHALTPSNVFTLLRMGA</sequence>
<dbReference type="PANTHER" id="PTHR13520">
    <property type="entry name" value="RAD50-INTERACTING PROTEIN 1 RINT-1"/>
    <property type="match status" value="1"/>
</dbReference>
<dbReference type="Proteomes" id="UP000266643">
    <property type="component" value="Unassembled WGS sequence"/>
</dbReference>
<proteinExistence type="predicted"/>
<dbReference type="GO" id="GO:0070939">
    <property type="term" value="C:Dsl1/NZR complex"/>
    <property type="evidence" value="ECO:0007669"/>
    <property type="project" value="InterPro"/>
</dbReference>
<name>A0A397CCT4_APHAT</name>
<dbReference type="PANTHER" id="PTHR13520:SF0">
    <property type="entry name" value="RAD50-INTERACTING PROTEIN 1"/>
    <property type="match status" value="1"/>
</dbReference>
<gene>
    <name evidence="1" type="ORF">DYB30_012136</name>
</gene>
<dbReference type="GO" id="GO:0006890">
    <property type="term" value="P:retrograde vesicle-mediated transport, Golgi to endoplasmic reticulum"/>
    <property type="evidence" value="ECO:0007669"/>
    <property type="project" value="InterPro"/>
</dbReference>
<protein>
    <submittedName>
        <fullName evidence="1">Uncharacterized protein</fullName>
    </submittedName>
</protein>
<accession>A0A397CCT4</accession>
<dbReference type="VEuPathDB" id="FungiDB:H257_06712"/>
<feature type="non-terminal residue" evidence="1">
    <location>
        <position position="1"/>
    </location>
</feature>
<dbReference type="GO" id="GO:0006888">
    <property type="term" value="P:endoplasmic reticulum to Golgi vesicle-mediated transport"/>
    <property type="evidence" value="ECO:0007669"/>
    <property type="project" value="InterPro"/>
</dbReference>
<dbReference type="EMBL" id="QUTD01011411">
    <property type="protein sequence ID" value="RHY39983.1"/>
    <property type="molecule type" value="Genomic_DNA"/>
</dbReference>
<dbReference type="GO" id="GO:0060628">
    <property type="term" value="P:regulation of ER to Golgi vesicle-mediated transport"/>
    <property type="evidence" value="ECO:0007669"/>
    <property type="project" value="TreeGrafter"/>
</dbReference>
<dbReference type="InterPro" id="IPR007528">
    <property type="entry name" value="RINT1_Tip20"/>
</dbReference>
<organism evidence="1 2">
    <name type="scientific">Aphanomyces astaci</name>
    <name type="common">Crayfish plague agent</name>
    <dbReference type="NCBI Taxonomy" id="112090"/>
    <lineage>
        <taxon>Eukaryota</taxon>
        <taxon>Sar</taxon>
        <taxon>Stramenopiles</taxon>
        <taxon>Oomycota</taxon>
        <taxon>Saprolegniomycetes</taxon>
        <taxon>Saprolegniales</taxon>
        <taxon>Verrucalvaceae</taxon>
        <taxon>Aphanomyces</taxon>
    </lineage>
</organism>
<evidence type="ECO:0000313" key="1">
    <source>
        <dbReference type="EMBL" id="RHY39983.1"/>
    </source>
</evidence>
<evidence type="ECO:0000313" key="2">
    <source>
        <dbReference type="Proteomes" id="UP000266643"/>
    </source>
</evidence>
<comment type="caution">
    <text evidence="1">The sequence shown here is derived from an EMBL/GenBank/DDBJ whole genome shotgun (WGS) entry which is preliminary data.</text>
</comment>
<dbReference type="Pfam" id="PF04437">
    <property type="entry name" value="RINT1_TIP1"/>
    <property type="match status" value="1"/>
</dbReference>
<dbReference type="AlphaFoldDB" id="A0A397CCT4"/>
<reference evidence="1 2" key="1">
    <citation type="submission" date="2018-08" db="EMBL/GenBank/DDBJ databases">
        <title>Aphanomyces genome sequencing and annotation.</title>
        <authorList>
            <person name="Minardi D."/>
            <person name="Oidtmann B."/>
            <person name="Van Der Giezen M."/>
            <person name="Studholme D.J."/>
        </authorList>
    </citation>
    <scope>NUCLEOTIDE SEQUENCE [LARGE SCALE GENOMIC DNA]</scope>
    <source>
        <strain evidence="1 2">D2</strain>
    </source>
</reference>